<feature type="compositionally biased region" description="Pro residues" evidence="1">
    <location>
        <begin position="372"/>
        <end position="390"/>
    </location>
</feature>
<feature type="compositionally biased region" description="Acidic residues" evidence="1">
    <location>
        <begin position="18"/>
        <end position="31"/>
    </location>
</feature>
<feature type="region of interest" description="Disordered" evidence="1">
    <location>
        <begin position="1"/>
        <end position="31"/>
    </location>
</feature>
<evidence type="ECO:0000259" key="2">
    <source>
        <dbReference type="Pfam" id="PF15232"/>
    </source>
</evidence>
<feature type="region of interest" description="Disordered" evidence="1">
    <location>
        <begin position="267"/>
        <end position="291"/>
    </location>
</feature>
<feature type="region of interest" description="Disordered" evidence="1">
    <location>
        <begin position="304"/>
        <end position="397"/>
    </location>
</feature>
<accession>A0AAV1FR21</accession>
<dbReference type="InterPro" id="IPR052303">
    <property type="entry name" value="CEFIP"/>
</dbReference>
<feature type="domain" description="DUF4585" evidence="2">
    <location>
        <begin position="562"/>
        <end position="626"/>
    </location>
</feature>
<dbReference type="GO" id="GO:0005654">
    <property type="term" value="C:nucleoplasm"/>
    <property type="evidence" value="ECO:0007669"/>
    <property type="project" value="TreeGrafter"/>
</dbReference>
<name>A0AAV1FR21_XYRNO</name>
<feature type="compositionally biased region" description="Polar residues" evidence="1">
    <location>
        <begin position="304"/>
        <end position="324"/>
    </location>
</feature>
<dbReference type="Proteomes" id="UP001178508">
    <property type="component" value="Chromosome 9"/>
</dbReference>
<dbReference type="Pfam" id="PF15232">
    <property type="entry name" value="DUF4585"/>
    <property type="match status" value="1"/>
</dbReference>
<gene>
    <name evidence="3" type="ORF">XNOV1_A040371</name>
</gene>
<proteinExistence type="predicted"/>
<dbReference type="InterPro" id="IPR027838">
    <property type="entry name" value="DUF4585"/>
</dbReference>
<dbReference type="PANTHER" id="PTHR33775:SF1">
    <property type="entry name" value="PROLINE-RICH BASIC PROTEIN 1"/>
    <property type="match status" value="1"/>
</dbReference>
<protein>
    <submittedName>
        <fullName evidence="3">Uncharacterized protein prob1 isoform X1</fullName>
    </submittedName>
</protein>
<sequence length="666" mass="72252">MFTSDPPGEFQVLSSDKEGEEEGSISDWSEEDLSLHFSPSVILQSDDDHSDPESGFECIDITMETEVRGQEGEGLKMVPKRQIQLKRKKDTHNEKHQVKLNNTPTEGGGAISEVHHGPDLLRRQHSLPASLHTTSSDVISYGVYKGLVAGVQGLDVGGTSRQRLQKSFSLDETKTKMATCIIKSILSKKMQVEKNTCPKKPAKLPTIPCSVEQEGVGEAGGKKDGGVSKGPVHVVRDMRKLVKDPYNLTFGTPGGNKPTSFKVIGQEESPPPTYQQAVGVKGHSDTKRGSMSCRGHVAKVAASLSQSQNRNQSEVCSHPITQQRRGSEPIISRSWKNDVTRLAPPTNPPIRSGPTELSQSGKAEVGRHHTEAPPPPFSFPGPAPILPQTPPSAQDQASILDLSSQFVPQSTQQIFKPCFYPAPLLPVYPPLLYPHLGKVSYLNPRLSLTQTPLQHPSHQLGLRTEETSLPDTTSDHLSIPEHTWTSEVRGGSVVTAADQEQQEQHGQQQHQRQQLQRQQLQQPQYFYSLQGLLPAQVGGDFVVDVTGSTTAGALLSGPAPCNILFDPRSGRCFYVDPPPTAQRKMLLDPETGQYVHVLLPAASSAPISSIFPVHSANPTPILVNPAHSALNSAPTVVSVMQLQPTVAVSSCSRPPVHLHMPSMNSP</sequence>
<evidence type="ECO:0000313" key="3">
    <source>
        <dbReference type="EMBL" id="CAJ1063151.1"/>
    </source>
</evidence>
<evidence type="ECO:0000313" key="4">
    <source>
        <dbReference type="Proteomes" id="UP001178508"/>
    </source>
</evidence>
<feature type="region of interest" description="Disordered" evidence="1">
    <location>
        <begin position="496"/>
        <end position="516"/>
    </location>
</feature>
<keyword evidence="4" id="KW-1185">Reference proteome</keyword>
<feature type="compositionally biased region" description="Low complexity" evidence="1">
    <location>
        <begin position="504"/>
        <end position="516"/>
    </location>
</feature>
<dbReference type="PANTHER" id="PTHR33775">
    <property type="entry name" value="CARDIAC-ENRICHED FHL2-INTERACTING PROTEIN-RELATED"/>
    <property type="match status" value="1"/>
</dbReference>
<organism evidence="3 4">
    <name type="scientific">Xyrichtys novacula</name>
    <name type="common">Pearly razorfish</name>
    <name type="synonym">Hemipteronotus novacula</name>
    <dbReference type="NCBI Taxonomy" id="13765"/>
    <lineage>
        <taxon>Eukaryota</taxon>
        <taxon>Metazoa</taxon>
        <taxon>Chordata</taxon>
        <taxon>Craniata</taxon>
        <taxon>Vertebrata</taxon>
        <taxon>Euteleostomi</taxon>
        <taxon>Actinopterygii</taxon>
        <taxon>Neopterygii</taxon>
        <taxon>Teleostei</taxon>
        <taxon>Neoteleostei</taxon>
        <taxon>Acanthomorphata</taxon>
        <taxon>Eupercaria</taxon>
        <taxon>Labriformes</taxon>
        <taxon>Labridae</taxon>
        <taxon>Xyrichtys</taxon>
    </lineage>
</organism>
<dbReference type="EMBL" id="OY660872">
    <property type="protein sequence ID" value="CAJ1063151.1"/>
    <property type="molecule type" value="Genomic_DNA"/>
</dbReference>
<reference evidence="3" key="1">
    <citation type="submission" date="2023-08" db="EMBL/GenBank/DDBJ databases">
        <authorList>
            <person name="Alioto T."/>
            <person name="Alioto T."/>
            <person name="Gomez Garrido J."/>
        </authorList>
    </citation>
    <scope>NUCLEOTIDE SEQUENCE</scope>
</reference>
<evidence type="ECO:0000256" key="1">
    <source>
        <dbReference type="SAM" id="MobiDB-lite"/>
    </source>
</evidence>
<dbReference type="AlphaFoldDB" id="A0AAV1FR21"/>